<dbReference type="GO" id="GO:0003700">
    <property type="term" value="F:DNA-binding transcription factor activity"/>
    <property type="evidence" value="ECO:0007669"/>
    <property type="project" value="TreeGrafter"/>
</dbReference>
<evidence type="ECO:0000259" key="4">
    <source>
        <dbReference type="PROSITE" id="PS50042"/>
    </source>
</evidence>
<reference evidence="6 7" key="1">
    <citation type="submission" date="2019-07" db="EMBL/GenBank/DDBJ databases">
        <title>Whole genome shotgun sequence of Pseudonocardia asaccharolytica NBRC 16224.</title>
        <authorList>
            <person name="Hosoyama A."/>
            <person name="Uohara A."/>
            <person name="Ohji S."/>
            <person name="Ichikawa N."/>
        </authorList>
    </citation>
    <scope>NUCLEOTIDE SEQUENCE [LARGE SCALE GENOMIC DNA]</scope>
    <source>
        <strain evidence="6 7">NBRC 16224</strain>
    </source>
</reference>
<dbReference type="InterPro" id="IPR050397">
    <property type="entry name" value="Env_Response_Regulators"/>
</dbReference>
<gene>
    <name evidence="6" type="ORF">PA7_06200</name>
</gene>
<evidence type="ECO:0008006" key="8">
    <source>
        <dbReference type="Google" id="ProtNLM"/>
    </source>
</evidence>
<dbReference type="GO" id="GO:0005829">
    <property type="term" value="C:cytosol"/>
    <property type="evidence" value="ECO:0007669"/>
    <property type="project" value="TreeGrafter"/>
</dbReference>
<dbReference type="Pfam" id="PF00027">
    <property type="entry name" value="cNMP_binding"/>
    <property type="match status" value="1"/>
</dbReference>
<evidence type="ECO:0000256" key="2">
    <source>
        <dbReference type="ARBA" id="ARBA00023125"/>
    </source>
</evidence>
<accession>A0A511CX01</accession>
<dbReference type="GO" id="GO:0003677">
    <property type="term" value="F:DNA binding"/>
    <property type="evidence" value="ECO:0007669"/>
    <property type="project" value="UniProtKB-KW"/>
</dbReference>
<dbReference type="OrthoDB" id="41390at2"/>
<protein>
    <recommendedName>
        <fullName evidence="8">Crp/Fnr family transcriptional regulator</fullName>
    </recommendedName>
</protein>
<comment type="caution">
    <text evidence="6">The sequence shown here is derived from an EMBL/GenBank/DDBJ whole genome shotgun (WGS) entry which is preliminary data.</text>
</comment>
<dbReference type="SMART" id="SM00419">
    <property type="entry name" value="HTH_CRP"/>
    <property type="match status" value="1"/>
</dbReference>
<dbReference type="CDD" id="cd00038">
    <property type="entry name" value="CAP_ED"/>
    <property type="match status" value="1"/>
</dbReference>
<dbReference type="InterPro" id="IPR000595">
    <property type="entry name" value="cNMP-bd_dom"/>
</dbReference>
<dbReference type="SUPFAM" id="SSF51206">
    <property type="entry name" value="cAMP-binding domain-like"/>
    <property type="match status" value="1"/>
</dbReference>
<dbReference type="PROSITE" id="PS51063">
    <property type="entry name" value="HTH_CRP_2"/>
    <property type="match status" value="1"/>
</dbReference>
<dbReference type="Pfam" id="PF13545">
    <property type="entry name" value="HTH_Crp_2"/>
    <property type="match status" value="1"/>
</dbReference>
<dbReference type="InterPro" id="IPR018490">
    <property type="entry name" value="cNMP-bd_dom_sf"/>
</dbReference>
<keyword evidence="1" id="KW-0805">Transcription regulation</keyword>
<dbReference type="AlphaFoldDB" id="A0A511CX01"/>
<dbReference type="PROSITE" id="PS50042">
    <property type="entry name" value="CNMP_BINDING_3"/>
    <property type="match status" value="1"/>
</dbReference>
<evidence type="ECO:0000256" key="3">
    <source>
        <dbReference type="ARBA" id="ARBA00023163"/>
    </source>
</evidence>
<feature type="domain" description="HTH crp-type" evidence="5">
    <location>
        <begin position="143"/>
        <end position="213"/>
    </location>
</feature>
<dbReference type="InterPro" id="IPR014710">
    <property type="entry name" value="RmlC-like_jellyroll"/>
</dbReference>
<dbReference type="RefSeq" id="WP_037056828.1">
    <property type="nucleotide sequence ID" value="NZ_AUII01000008.1"/>
</dbReference>
<name>A0A511CX01_9PSEU</name>
<dbReference type="InterPro" id="IPR036390">
    <property type="entry name" value="WH_DNA-bd_sf"/>
</dbReference>
<dbReference type="EMBL" id="BJVI01000004">
    <property type="protein sequence ID" value="GEL16783.1"/>
    <property type="molecule type" value="Genomic_DNA"/>
</dbReference>
<evidence type="ECO:0000313" key="7">
    <source>
        <dbReference type="Proteomes" id="UP000321328"/>
    </source>
</evidence>
<feature type="domain" description="Cyclic nucleotide-binding" evidence="4">
    <location>
        <begin position="8"/>
        <end position="129"/>
    </location>
</feature>
<dbReference type="PANTHER" id="PTHR24567">
    <property type="entry name" value="CRP FAMILY TRANSCRIPTIONAL REGULATORY PROTEIN"/>
    <property type="match status" value="1"/>
</dbReference>
<dbReference type="STRING" id="1123024.GCA_000423625_02196"/>
<evidence type="ECO:0000256" key="1">
    <source>
        <dbReference type="ARBA" id="ARBA00023015"/>
    </source>
</evidence>
<proteinExistence type="predicted"/>
<dbReference type="InterPro" id="IPR012318">
    <property type="entry name" value="HTH_CRP"/>
</dbReference>
<dbReference type="SMART" id="SM00100">
    <property type="entry name" value="cNMP"/>
    <property type="match status" value="1"/>
</dbReference>
<sequence length="220" mass="24355">MKPTDLPALRALDEPERSRLFGAGRYRRFARRETVFRAGDLGDCLYLILRGRVALRITTPAGDEVTLSLLCRGQLFGLIAVVDDTARRVTTAVALEPTHTLSVGREVLHRLRQQNPGIEHMLTDALAAHVRQLSTTVLDLLHQPVDKRVARRLADLTLCYRNGARDVEIPLTQDDVASLAGTTRATANRVLRGLEARGVLALSRGRITIADRRRLADAAR</sequence>
<keyword evidence="3" id="KW-0804">Transcription</keyword>
<organism evidence="6 7">
    <name type="scientific">Pseudonocardia asaccharolytica DSM 44247 = NBRC 16224</name>
    <dbReference type="NCBI Taxonomy" id="1123024"/>
    <lineage>
        <taxon>Bacteria</taxon>
        <taxon>Bacillati</taxon>
        <taxon>Actinomycetota</taxon>
        <taxon>Actinomycetes</taxon>
        <taxon>Pseudonocardiales</taxon>
        <taxon>Pseudonocardiaceae</taxon>
        <taxon>Pseudonocardia</taxon>
    </lineage>
</organism>
<keyword evidence="7" id="KW-1185">Reference proteome</keyword>
<dbReference type="Gene3D" id="2.60.120.10">
    <property type="entry name" value="Jelly Rolls"/>
    <property type="match status" value="1"/>
</dbReference>
<dbReference type="PANTHER" id="PTHR24567:SF74">
    <property type="entry name" value="HTH-TYPE TRANSCRIPTIONAL REGULATOR ARCR"/>
    <property type="match status" value="1"/>
</dbReference>
<dbReference type="SUPFAM" id="SSF46785">
    <property type="entry name" value="Winged helix' DNA-binding domain"/>
    <property type="match status" value="1"/>
</dbReference>
<keyword evidence="2" id="KW-0238">DNA-binding</keyword>
<dbReference type="InterPro" id="IPR036388">
    <property type="entry name" value="WH-like_DNA-bd_sf"/>
</dbReference>
<dbReference type="Gene3D" id="1.10.10.10">
    <property type="entry name" value="Winged helix-like DNA-binding domain superfamily/Winged helix DNA-binding domain"/>
    <property type="match status" value="1"/>
</dbReference>
<dbReference type="Proteomes" id="UP000321328">
    <property type="component" value="Unassembled WGS sequence"/>
</dbReference>
<evidence type="ECO:0000259" key="5">
    <source>
        <dbReference type="PROSITE" id="PS51063"/>
    </source>
</evidence>
<evidence type="ECO:0000313" key="6">
    <source>
        <dbReference type="EMBL" id="GEL16783.1"/>
    </source>
</evidence>